<dbReference type="InterPro" id="IPR005502">
    <property type="entry name" value="Ribosyl_crysJ1"/>
</dbReference>
<evidence type="ECO:0000256" key="1">
    <source>
        <dbReference type="ARBA" id="ARBA00010702"/>
    </source>
</evidence>
<accession>A0ABS6KVK3</accession>
<organism evidence="2 3">
    <name type="scientific">Rahnella perminowiae</name>
    <dbReference type="NCBI Taxonomy" id="2816244"/>
    <lineage>
        <taxon>Bacteria</taxon>
        <taxon>Pseudomonadati</taxon>
        <taxon>Pseudomonadota</taxon>
        <taxon>Gammaproteobacteria</taxon>
        <taxon>Enterobacterales</taxon>
        <taxon>Yersiniaceae</taxon>
        <taxon>Rahnella</taxon>
    </lineage>
</organism>
<keyword evidence="3" id="KW-1185">Reference proteome</keyword>
<comment type="caution">
    <text evidence="2">The sequence shown here is derived from an EMBL/GenBank/DDBJ whole genome shotgun (WGS) entry which is preliminary data.</text>
</comment>
<evidence type="ECO:0000313" key="2">
    <source>
        <dbReference type="EMBL" id="MBU9833648.1"/>
    </source>
</evidence>
<dbReference type="Pfam" id="PF03747">
    <property type="entry name" value="ADP_ribosyl_GH"/>
    <property type="match status" value="1"/>
</dbReference>
<dbReference type="RefSeq" id="WP_217137558.1">
    <property type="nucleotide sequence ID" value="NZ_JAFMOU010000055.1"/>
</dbReference>
<dbReference type="InterPro" id="IPR050792">
    <property type="entry name" value="ADP-ribosylglycohydrolase"/>
</dbReference>
<proteinExistence type="inferred from homology"/>
<name>A0ABS6KVK3_9GAMM</name>
<dbReference type="PANTHER" id="PTHR16222">
    <property type="entry name" value="ADP-RIBOSYLGLYCOHYDROLASE"/>
    <property type="match status" value="1"/>
</dbReference>
<reference evidence="2 3" key="1">
    <citation type="submission" date="2021-03" db="EMBL/GenBank/DDBJ databases">
        <title>Five novel Rahnella species.</title>
        <authorList>
            <person name="Brady C."/>
            <person name="Asselin J."/>
            <person name="Beer S."/>
            <person name="Bruberg M.B."/>
            <person name="Crampton B."/>
            <person name="Venter S."/>
            <person name="Arnold D."/>
            <person name="Denman S."/>
        </authorList>
    </citation>
    <scope>NUCLEOTIDE SEQUENCE [LARGE SCALE GENOMIC DNA]</scope>
    <source>
        <strain evidence="2 3">L72c</strain>
    </source>
</reference>
<gene>
    <name evidence="2" type="ORF">J1786_02205</name>
</gene>
<dbReference type="PANTHER" id="PTHR16222:SF24">
    <property type="entry name" value="ADP-RIBOSYLHYDROLASE ARH3"/>
    <property type="match status" value="1"/>
</dbReference>
<dbReference type="EMBL" id="JAFMOU010000055">
    <property type="protein sequence ID" value="MBU9833648.1"/>
    <property type="molecule type" value="Genomic_DNA"/>
</dbReference>
<dbReference type="Proteomes" id="UP000699865">
    <property type="component" value="Unassembled WGS sequence"/>
</dbReference>
<evidence type="ECO:0000313" key="3">
    <source>
        <dbReference type="Proteomes" id="UP000699865"/>
    </source>
</evidence>
<protein>
    <submittedName>
        <fullName evidence="2">ADP-ribosylglycohydrolase family protein</fullName>
    </submittedName>
</protein>
<comment type="similarity">
    <text evidence="1">Belongs to the ADP-ribosylglycohydrolase family.</text>
</comment>
<sequence length="562" mass="62396">MQNVRLQRTISSALWSAYADALGFPTELASLSTVERRIGTPRSNRTVPWKRMIGGRSGTTVKLPAGAYSDDTQLRLATCRAIRADGFFDVESFSKVELPTWLSYALGAGRGSKDAAGSLTNRNVAWFSNFFPNYVNGGGNGAAMRIQPHVWAARDTRKSECFLPDVLRNAVCTHGHLRGIVGAVIHAISLAHIYSTEEASGPLHWRKFCDDIARLPKMINDDYELRTFWLPTWESTSKNSLENAIDEIINEWRANVELASRILSESTSDLAATYYRIVESCGGLNESERGSGLKCALFANVATFIYGHVGVRESIETVVNFLGSDTDTIGTMAGALLGAWRYETLPCDILQDELYITNEAKRLFDISRGMKVDTHHYPDLLFWQPVKIIADIVSSDAGALSLEGISYVRKVKEIFPAKQKDISWIWAELEIGQSVLCKVRDRNLSGIQYERNESRKSDQNVSSIAHGESLSLDLDDDKITTNNTPGKVKNADDIIIEKDDNNPLDYLDKITDEVIKSGFNKELLGEKILAFAEVDNGIELAIAFSAIIIKAKRARLKKNINS</sequence>